<gene>
    <name evidence="2" type="ORF">IAG44_01785</name>
</gene>
<dbReference type="SUPFAM" id="SSF47336">
    <property type="entry name" value="ACP-like"/>
    <property type="match status" value="1"/>
</dbReference>
<name>A0A7H0I6A8_9ACTN</name>
<dbReference type="PROSITE" id="PS50075">
    <property type="entry name" value="CARRIER"/>
    <property type="match status" value="1"/>
</dbReference>
<keyword evidence="3" id="KW-1185">Reference proteome</keyword>
<reference evidence="2 3" key="1">
    <citation type="submission" date="2020-08" db="EMBL/GenBank/DDBJ databases">
        <title>A novel species.</title>
        <authorList>
            <person name="Gao J."/>
        </authorList>
    </citation>
    <scope>NUCLEOTIDE SEQUENCE [LARGE SCALE GENOMIC DNA]</scope>
    <source>
        <strain evidence="2 3">CRXT-G-22</strain>
    </source>
</reference>
<sequence length="91" mass="9998">MPDRTEFVSAVQDFLVEHNPGEPADFGPDDNLFVLGLIDSLRLVELIVFLEELTGQDIPVENYSISSFYTMNGLYDMVHSAATAATTEVTG</sequence>
<dbReference type="EMBL" id="CP060828">
    <property type="protein sequence ID" value="QNP68324.1"/>
    <property type="molecule type" value="Genomic_DNA"/>
</dbReference>
<dbReference type="InterPro" id="IPR009081">
    <property type="entry name" value="PP-bd_ACP"/>
</dbReference>
<dbReference type="InterPro" id="IPR036736">
    <property type="entry name" value="ACP-like_sf"/>
</dbReference>
<feature type="domain" description="Carrier" evidence="1">
    <location>
        <begin position="2"/>
        <end position="82"/>
    </location>
</feature>
<evidence type="ECO:0000313" key="3">
    <source>
        <dbReference type="Proteomes" id="UP000516052"/>
    </source>
</evidence>
<protein>
    <submittedName>
        <fullName evidence="2">Acyl carrier protein</fullName>
    </submittedName>
</protein>
<evidence type="ECO:0000313" key="2">
    <source>
        <dbReference type="EMBL" id="QNP68324.1"/>
    </source>
</evidence>
<dbReference type="Gene3D" id="1.10.1200.10">
    <property type="entry name" value="ACP-like"/>
    <property type="match status" value="1"/>
</dbReference>
<dbReference type="AlphaFoldDB" id="A0A7H0I6A8"/>
<dbReference type="Proteomes" id="UP000516052">
    <property type="component" value="Chromosome"/>
</dbReference>
<dbReference type="Pfam" id="PF00550">
    <property type="entry name" value="PP-binding"/>
    <property type="match status" value="1"/>
</dbReference>
<proteinExistence type="predicted"/>
<dbReference type="KEGG" id="sroi:IAG44_01785"/>
<organism evidence="2 3">
    <name type="scientific">Streptomyces roseirectus</name>
    <dbReference type="NCBI Taxonomy" id="2768066"/>
    <lineage>
        <taxon>Bacteria</taxon>
        <taxon>Bacillati</taxon>
        <taxon>Actinomycetota</taxon>
        <taxon>Actinomycetes</taxon>
        <taxon>Kitasatosporales</taxon>
        <taxon>Streptomycetaceae</taxon>
        <taxon>Streptomyces</taxon>
    </lineage>
</organism>
<evidence type="ECO:0000259" key="1">
    <source>
        <dbReference type="PROSITE" id="PS50075"/>
    </source>
</evidence>
<dbReference type="RefSeq" id="WP_187745366.1">
    <property type="nucleotide sequence ID" value="NZ_CP060828.1"/>
</dbReference>
<accession>A0A7H0I6A8</accession>